<evidence type="ECO:0000313" key="9">
    <source>
        <dbReference type="Proteomes" id="UP000005426"/>
    </source>
</evidence>
<dbReference type="OMA" id="ANRRSYY"/>
<evidence type="ECO:0000256" key="5">
    <source>
        <dbReference type="ARBA" id="ARBA00023002"/>
    </source>
</evidence>
<dbReference type="OrthoDB" id="2138173at2759"/>
<evidence type="ECO:0000256" key="6">
    <source>
        <dbReference type="ARBA" id="ARBA00023242"/>
    </source>
</evidence>
<dbReference type="AlphaFoldDB" id="G9NHX9"/>
<dbReference type="SUPFAM" id="SSF55469">
    <property type="entry name" value="FMN-dependent nitroreductase-like"/>
    <property type="match status" value="1"/>
</dbReference>
<dbReference type="InterPro" id="IPR000415">
    <property type="entry name" value="Nitroreductase-like"/>
</dbReference>
<dbReference type="InterPro" id="IPR029479">
    <property type="entry name" value="Nitroreductase"/>
</dbReference>
<dbReference type="FunFam" id="3.40.109.10:FF:000001">
    <property type="entry name" value="Nitroreductase family"/>
    <property type="match status" value="1"/>
</dbReference>
<keyword evidence="9" id="KW-1185">Reference proteome</keyword>
<evidence type="ECO:0000256" key="4">
    <source>
        <dbReference type="ARBA" id="ARBA00022490"/>
    </source>
</evidence>
<proteinExistence type="inferred from homology"/>
<dbReference type="Proteomes" id="UP000005426">
    <property type="component" value="Unassembled WGS sequence"/>
</dbReference>
<dbReference type="GeneID" id="25784944"/>
<comment type="caution">
    <text evidence="8">The sequence shown here is derived from an EMBL/GenBank/DDBJ whole genome shotgun (WGS) entry which is preliminary data.</text>
</comment>
<comment type="subcellular location">
    <subcellularLocation>
        <location evidence="2">Cytoplasm</location>
    </subcellularLocation>
    <subcellularLocation>
        <location evidence="1">Nucleus</location>
    </subcellularLocation>
</comment>
<evidence type="ECO:0000259" key="7">
    <source>
        <dbReference type="Pfam" id="PF00881"/>
    </source>
</evidence>
<dbReference type="Pfam" id="PF00881">
    <property type="entry name" value="Nitroreductase"/>
    <property type="match status" value="1"/>
</dbReference>
<dbReference type="KEGG" id="tatv:25784944"/>
<reference evidence="8 9" key="1">
    <citation type="journal article" date="2011" name="Genome Biol.">
        <title>Comparative genome sequence analysis underscores mycoparasitism as the ancestral life style of Trichoderma.</title>
        <authorList>
            <person name="Kubicek C.P."/>
            <person name="Herrera-Estrella A."/>
            <person name="Seidl-Seiboth V."/>
            <person name="Martinez D.A."/>
            <person name="Druzhinina I.S."/>
            <person name="Thon M."/>
            <person name="Zeilinger S."/>
            <person name="Casas-Flores S."/>
            <person name="Horwitz B.A."/>
            <person name="Mukherjee P.K."/>
            <person name="Mukherjee M."/>
            <person name="Kredics L."/>
            <person name="Alcaraz L.D."/>
            <person name="Aerts A."/>
            <person name="Antal Z."/>
            <person name="Atanasova L."/>
            <person name="Cervantes-Badillo M.G."/>
            <person name="Challacombe J."/>
            <person name="Chertkov O."/>
            <person name="McCluskey K."/>
            <person name="Coulpier F."/>
            <person name="Deshpande N."/>
            <person name="von Doehren H."/>
            <person name="Ebbole D.J."/>
            <person name="Esquivel-Naranjo E.U."/>
            <person name="Fekete E."/>
            <person name="Flipphi M."/>
            <person name="Glaser F."/>
            <person name="Gomez-Rodriguez E.Y."/>
            <person name="Gruber S."/>
            <person name="Han C."/>
            <person name="Henrissat B."/>
            <person name="Hermosa R."/>
            <person name="Hernandez-Onate M."/>
            <person name="Karaffa L."/>
            <person name="Kosti I."/>
            <person name="Le Crom S."/>
            <person name="Lindquist E."/>
            <person name="Lucas S."/>
            <person name="Luebeck M."/>
            <person name="Luebeck P.S."/>
            <person name="Margeot A."/>
            <person name="Metz B."/>
            <person name="Misra M."/>
            <person name="Nevalainen H."/>
            <person name="Omann M."/>
            <person name="Packer N."/>
            <person name="Perrone G."/>
            <person name="Uresti-Rivera E.E."/>
            <person name="Salamov A."/>
            <person name="Schmoll M."/>
            <person name="Seiboth B."/>
            <person name="Shapiro H."/>
            <person name="Sukno S."/>
            <person name="Tamayo-Ramos J.A."/>
            <person name="Tisch D."/>
            <person name="Wiest A."/>
            <person name="Wilkinson H.H."/>
            <person name="Zhang M."/>
            <person name="Coutinho P.M."/>
            <person name="Kenerley C.M."/>
            <person name="Monte E."/>
            <person name="Baker S.E."/>
            <person name="Grigoriev I.V."/>
        </authorList>
    </citation>
    <scope>NUCLEOTIDE SEQUENCE [LARGE SCALE GENOMIC DNA]</scope>
    <source>
        <strain evidence="9">ATCC 20476 / IMI 206040</strain>
    </source>
</reference>
<dbReference type="eggNOG" id="ENOG502RYI9">
    <property type="taxonomic scope" value="Eukaryota"/>
</dbReference>
<evidence type="ECO:0000256" key="3">
    <source>
        <dbReference type="ARBA" id="ARBA00007118"/>
    </source>
</evidence>
<feature type="domain" description="Nitroreductase" evidence="7">
    <location>
        <begin position="9"/>
        <end position="177"/>
    </location>
</feature>
<dbReference type="HOGENOM" id="CLU_073125_1_0_1"/>
<dbReference type="CDD" id="cd02140">
    <property type="entry name" value="Frm2-like"/>
    <property type="match status" value="1"/>
</dbReference>
<dbReference type="GO" id="GO:0034599">
    <property type="term" value="P:cellular response to oxidative stress"/>
    <property type="evidence" value="ECO:0007669"/>
    <property type="project" value="InterPro"/>
</dbReference>
<name>G9NHX9_HYPAI</name>
<evidence type="ECO:0000256" key="1">
    <source>
        <dbReference type="ARBA" id="ARBA00004123"/>
    </source>
</evidence>
<organism evidence="8 9">
    <name type="scientific">Hypocrea atroviridis (strain ATCC 20476 / IMI 206040)</name>
    <name type="common">Trichoderma atroviride</name>
    <dbReference type="NCBI Taxonomy" id="452589"/>
    <lineage>
        <taxon>Eukaryota</taxon>
        <taxon>Fungi</taxon>
        <taxon>Dikarya</taxon>
        <taxon>Ascomycota</taxon>
        <taxon>Pezizomycotina</taxon>
        <taxon>Sordariomycetes</taxon>
        <taxon>Hypocreomycetidae</taxon>
        <taxon>Hypocreales</taxon>
        <taxon>Hypocreaceae</taxon>
        <taxon>Trichoderma</taxon>
    </lineage>
</organism>
<protein>
    <recommendedName>
        <fullName evidence="7">Nitroreductase domain-containing protein</fullName>
    </recommendedName>
</protein>
<dbReference type="PANTHER" id="PTHR43035">
    <property type="entry name" value="FATTY ACID REPRESSION MUTANT PROTEIN 2-RELATED"/>
    <property type="match status" value="1"/>
</dbReference>
<dbReference type="GO" id="GO:0016491">
    <property type="term" value="F:oxidoreductase activity"/>
    <property type="evidence" value="ECO:0007669"/>
    <property type="project" value="UniProtKB-KW"/>
</dbReference>
<keyword evidence="5" id="KW-0560">Oxidoreductase</keyword>
<gene>
    <name evidence="8" type="ORF">TRIATDRAFT_50540</name>
</gene>
<dbReference type="Gene3D" id="3.40.109.10">
    <property type="entry name" value="NADH Oxidase"/>
    <property type="match status" value="1"/>
</dbReference>
<dbReference type="STRING" id="452589.G9NHX9"/>
<accession>G9NHX9</accession>
<sequence>MCFSEATQNRRSIRALDSKTTVPEETLIKLAESALLTTPSAFNSQSTRLTILIGEDHQKLWSITADALLAKIGQDRWNGGTKDRIAGYSDAYGTILFWDDLSCIKRMGENAPDIYKDKTDEWAQQSNGMHQYYMWVGLEALGMGANLQHYNPLIDDEVKKAWNIPSNWALTAQMVFGVAKEGTISEPRQQKLPLEQRLLVFGACAKI</sequence>
<evidence type="ECO:0000256" key="2">
    <source>
        <dbReference type="ARBA" id="ARBA00004496"/>
    </source>
</evidence>
<keyword evidence="4" id="KW-0963">Cytoplasm</keyword>
<comment type="similarity">
    <text evidence="3">Belongs to the nitroreductase family.</text>
</comment>
<dbReference type="EMBL" id="ABDG02000016">
    <property type="protein sequence ID" value="EHK49398.1"/>
    <property type="molecule type" value="Genomic_DNA"/>
</dbReference>
<dbReference type="GO" id="GO:0005634">
    <property type="term" value="C:nucleus"/>
    <property type="evidence" value="ECO:0007669"/>
    <property type="project" value="UniProtKB-SubCell"/>
</dbReference>
<dbReference type="InterPro" id="IPR033877">
    <property type="entry name" value="Frm2/Hbn1"/>
</dbReference>
<evidence type="ECO:0000313" key="8">
    <source>
        <dbReference type="EMBL" id="EHK49398.1"/>
    </source>
</evidence>
<dbReference type="GO" id="GO:0005737">
    <property type="term" value="C:cytoplasm"/>
    <property type="evidence" value="ECO:0007669"/>
    <property type="project" value="UniProtKB-SubCell"/>
</dbReference>
<dbReference type="PANTHER" id="PTHR43035:SF1">
    <property type="entry name" value="FATTY ACID REPRESSION MUTANT PROTEIN 2-RELATED"/>
    <property type="match status" value="1"/>
</dbReference>
<keyword evidence="6" id="KW-0539">Nucleus</keyword>